<keyword evidence="8" id="KW-0067">ATP-binding</keyword>
<feature type="domain" description="Helicase ATP-binding" evidence="10">
    <location>
        <begin position="302"/>
        <end position="510"/>
    </location>
</feature>
<dbReference type="Pfam" id="PF18395">
    <property type="entry name" value="Cas3_C"/>
    <property type="match status" value="1"/>
</dbReference>
<dbReference type="PROSITE" id="PS51643">
    <property type="entry name" value="HD_CAS3"/>
    <property type="match status" value="1"/>
</dbReference>
<organism evidence="12 13">
    <name type="scientific">Lactiplantibacillus dongliensis</name>
    <dbReference type="NCBI Taxonomy" id="2559919"/>
    <lineage>
        <taxon>Bacteria</taxon>
        <taxon>Bacillati</taxon>
        <taxon>Bacillota</taxon>
        <taxon>Bacilli</taxon>
        <taxon>Lactobacillales</taxon>
        <taxon>Lactobacillaceae</taxon>
        <taxon>Lactiplantibacillus</taxon>
    </lineage>
</organism>
<dbReference type="Pfam" id="PF22590">
    <property type="entry name" value="Cas3-like_C_2"/>
    <property type="match status" value="1"/>
</dbReference>
<gene>
    <name evidence="12" type="primary">cas3</name>
    <name evidence="12" type="ORF">ACFP3T_09005</name>
</gene>
<dbReference type="PROSITE" id="PS51192">
    <property type="entry name" value="HELICASE_ATP_BIND_1"/>
    <property type="match status" value="1"/>
</dbReference>
<dbReference type="CDD" id="cd09641">
    <property type="entry name" value="Cas3''_I"/>
    <property type="match status" value="1"/>
</dbReference>
<evidence type="ECO:0000256" key="3">
    <source>
        <dbReference type="ARBA" id="ARBA00022722"/>
    </source>
</evidence>
<evidence type="ECO:0000256" key="6">
    <source>
        <dbReference type="ARBA" id="ARBA00022801"/>
    </source>
</evidence>
<keyword evidence="4" id="KW-0479">Metal-binding</keyword>
<proteinExistence type="inferred from homology"/>
<evidence type="ECO:0000256" key="9">
    <source>
        <dbReference type="ARBA" id="ARBA00023118"/>
    </source>
</evidence>
<comment type="similarity">
    <text evidence="1">In the N-terminal section; belongs to the CRISPR-associated nuclease Cas3-HD family.</text>
</comment>
<keyword evidence="6" id="KW-0378">Hydrolase</keyword>
<dbReference type="NCBIfam" id="TIGR01596">
    <property type="entry name" value="cas3_HD"/>
    <property type="match status" value="1"/>
</dbReference>
<dbReference type="EMBL" id="JBHSSD010000040">
    <property type="protein sequence ID" value="MFC6164803.1"/>
    <property type="molecule type" value="Genomic_DNA"/>
</dbReference>
<reference evidence="13" key="1">
    <citation type="journal article" date="2019" name="Int. J. Syst. Evol. Microbiol.">
        <title>The Global Catalogue of Microorganisms (GCM) 10K type strain sequencing project: providing services to taxonomists for standard genome sequencing and annotation.</title>
        <authorList>
            <consortium name="The Broad Institute Genomics Platform"/>
            <consortium name="The Broad Institute Genome Sequencing Center for Infectious Disease"/>
            <person name="Wu L."/>
            <person name="Ma J."/>
        </authorList>
    </citation>
    <scope>NUCLEOTIDE SEQUENCE [LARGE SCALE GENOMIC DNA]</scope>
    <source>
        <strain evidence="13">CCM 8932</strain>
    </source>
</reference>
<evidence type="ECO:0000256" key="5">
    <source>
        <dbReference type="ARBA" id="ARBA00022741"/>
    </source>
</evidence>
<comment type="caution">
    <text evidence="12">The sequence shown here is derived from an EMBL/GenBank/DDBJ whole genome shotgun (WGS) entry which is preliminary data.</text>
</comment>
<keyword evidence="7" id="KW-0347">Helicase</keyword>
<dbReference type="InterPro" id="IPR006474">
    <property type="entry name" value="Helicase_Cas3_CRISPR-ass_core"/>
</dbReference>
<keyword evidence="9" id="KW-0051">Antiviral defense</keyword>
<evidence type="ECO:0000256" key="4">
    <source>
        <dbReference type="ARBA" id="ARBA00022723"/>
    </source>
</evidence>
<evidence type="ECO:0000259" key="10">
    <source>
        <dbReference type="PROSITE" id="PS51192"/>
    </source>
</evidence>
<dbReference type="RefSeq" id="WP_137639613.1">
    <property type="nucleotide sequence ID" value="NZ_BJDK01000007.1"/>
</dbReference>
<name>A0ABW1R4K0_9LACO</name>
<dbReference type="SUPFAM" id="SSF52540">
    <property type="entry name" value="P-loop containing nucleoside triphosphate hydrolases"/>
    <property type="match status" value="1"/>
</dbReference>
<evidence type="ECO:0000256" key="8">
    <source>
        <dbReference type="ARBA" id="ARBA00022840"/>
    </source>
</evidence>
<dbReference type="InterPro" id="IPR038257">
    <property type="entry name" value="CRISPR-assoc_Cas3_HD_sf"/>
</dbReference>
<dbReference type="InterPro" id="IPR041372">
    <property type="entry name" value="Cas3_C"/>
</dbReference>
<dbReference type="InterPro" id="IPR027417">
    <property type="entry name" value="P-loop_NTPase"/>
</dbReference>
<evidence type="ECO:0000256" key="7">
    <source>
        <dbReference type="ARBA" id="ARBA00022806"/>
    </source>
</evidence>
<evidence type="ECO:0000313" key="12">
    <source>
        <dbReference type="EMBL" id="MFC6164803.1"/>
    </source>
</evidence>
<sequence>MNISKQAASLWAKKRSEDGFQYWLPLITHLIDAEKTIDWLFTDWLCEGDRQILRGSLSEERTQRLIRFVAFIHDIGKATPAFQLNRSRDGDDLLDSQVKSRLYYSGLIKEMESRLASPSKSPHALAGEAIVEHFGIPESVGAVIGGHHGKPADEAPSEQIDNYTANYYLSDNNEVIQRPWKLVQSELFEYGLVSAGFKTVSEVPSIQKSQAIILEGLLIMTDWLVSSEYLGGNPDIPLFPLIKTNQTYKDIKDKAQIRFELAKGTWNIGENWIPQKIIGGTPYEDRWQFKARPVQEVMTNSIGEISDPGIAIIEAPMGIGKTEIALVAAEQLAQVSGRDGFFIGLPTQATTNAMFDRVEKWQKHWVGKHQLGRMNISLTHSRNQFNENYMKLPRATNMYTDEEDKNSSLFVNDWFIGKKSILSKFVVGTIDSLLLMGLKQKHLFLKHLGFSGKVVIIDEVHAYDAFMSQYLYKVVSWLGVYHVPIVILSATLPKGKRCALMTAYLNGKYGEECAEQITAPKDWQKNQAYPLLSILDGKQIKQIEDFPSQAEQKPVKVQVHRLNTPDDELIPMIIDQIKDGGVAGIIVNTVKRAQMLAAMVPADIKLMVLHSAFLATDRAIKADHLMAAIGSQGGKRPDKMIVIGTQVLEQSLDIDFDILYTDIAPMDLILQRMGRLHRHQIIRPDKLRTPHLFIMGIQNCNKYGDGNESVYDKYLLMKTDHFMKSTITLPDDISPLVQKVYDRETDYEVTDIIKARKKFDIKVSSKKDRAENYQIDDPEFEDNDTIHAWLKRSLVAGRDESAASAAVRDIKETLEVILVQHTEDGNLLLDGHWLDEVSSQQVAQQIIRLPAIITINIDQAINKLETLTSRYFSSWQDDIWLKGCLALPLDENFSATFEGWQLVYSKELRLSYGKDEHE</sequence>
<dbReference type="SMART" id="SM00487">
    <property type="entry name" value="DEXDc"/>
    <property type="match status" value="1"/>
</dbReference>
<dbReference type="Pfam" id="PF00270">
    <property type="entry name" value="DEAD"/>
    <property type="match status" value="1"/>
</dbReference>
<evidence type="ECO:0000256" key="1">
    <source>
        <dbReference type="ARBA" id="ARBA00006847"/>
    </source>
</evidence>
<comment type="similarity">
    <text evidence="2">In the central section; belongs to the CRISPR-associated helicase Cas3 family.</text>
</comment>
<dbReference type="InterPro" id="IPR014001">
    <property type="entry name" value="Helicase_ATP-bd"/>
</dbReference>
<feature type="domain" description="HD Cas3-type" evidence="11">
    <location>
        <begin position="19"/>
        <end position="224"/>
    </location>
</feature>
<keyword evidence="5" id="KW-0547">Nucleotide-binding</keyword>
<dbReference type="InterPro" id="IPR006483">
    <property type="entry name" value="CRISPR-assoc_Cas3_HD"/>
</dbReference>
<keyword evidence="3" id="KW-0540">Nuclease</keyword>
<keyword evidence="13" id="KW-1185">Reference proteome</keyword>
<accession>A0ABW1R4K0</accession>
<dbReference type="Proteomes" id="UP001596253">
    <property type="component" value="Unassembled WGS sequence"/>
</dbReference>
<dbReference type="NCBIfam" id="TIGR01587">
    <property type="entry name" value="cas3_core"/>
    <property type="match status" value="1"/>
</dbReference>
<evidence type="ECO:0000259" key="11">
    <source>
        <dbReference type="PROSITE" id="PS51643"/>
    </source>
</evidence>
<protein>
    <submittedName>
        <fullName evidence="12">CRISPR-associated helicase Cas3</fullName>
    </submittedName>
</protein>
<dbReference type="InterPro" id="IPR054712">
    <property type="entry name" value="Cas3-like_dom"/>
</dbReference>
<evidence type="ECO:0000256" key="2">
    <source>
        <dbReference type="ARBA" id="ARBA00009046"/>
    </source>
</evidence>
<evidence type="ECO:0000313" key="13">
    <source>
        <dbReference type="Proteomes" id="UP001596253"/>
    </source>
</evidence>
<dbReference type="Pfam" id="PF18019">
    <property type="entry name" value="Cas3_HD"/>
    <property type="match status" value="1"/>
</dbReference>
<dbReference type="InterPro" id="IPR011545">
    <property type="entry name" value="DEAD/DEAH_box_helicase_dom"/>
</dbReference>
<dbReference type="Gene3D" id="1.10.3210.30">
    <property type="match status" value="1"/>
</dbReference>
<dbReference type="Gene3D" id="3.40.50.300">
    <property type="entry name" value="P-loop containing nucleotide triphosphate hydrolases"/>
    <property type="match status" value="2"/>
</dbReference>